<dbReference type="Pfam" id="PF10834">
    <property type="entry name" value="DUF2560"/>
    <property type="match status" value="1"/>
</dbReference>
<protein>
    <submittedName>
        <fullName evidence="1">DUF2560 family protein</fullName>
    </submittedName>
</protein>
<dbReference type="EMBL" id="JAXUDK010000010">
    <property type="protein sequence ID" value="MDZ7467116.1"/>
    <property type="molecule type" value="Genomic_DNA"/>
</dbReference>
<dbReference type="InterPro" id="IPR022544">
    <property type="entry name" value="Phage_P22_Orf80"/>
</dbReference>
<keyword evidence="2" id="KW-1185">Reference proteome</keyword>
<organism evidence="1 2">
    <name type="scientific">Raoultella planticola</name>
    <name type="common">Klebsiella planticola</name>
    <dbReference type="NCBI Taxonomy" id="575"/>
    <lineage>
        <taxon>Bacteria</taxon>
        <taxon>Pseudomonadati</taxon>
        <taxon>Pseudomonadota</taxon>
        <taxon>Gammaproteobacteria</taxon>
        <taxon>Enterobacterales</taxon>
        <taxon>Enterobacteriaceae</taxon>
        <taxon>Klebsiella/Raoultella group</taxon>
        <taxon>Raoultella</taxon>
    </lineage>
</organism>
<accession>A0ABU5M4X8</accession>
<evidence type="ECO:0000313" key="2">
    <source>
        <dbReference type="Proteomes" id="UP001293169"/>
    </source>
</evidence>
<gene>
    <name evidence="1" type="ORF">U5E74_15870</name>
</gene>
<reference evidence="1 2" key="1">
    <citation type="submission" date="2023-12" db="EMBL/GenBank/DDBJ databases">
        <title>N/s.</title>
        <authorList>
            <person name="Dale J."/>
        </authorList>
    </citation>
    <scope>NUCLEOTIDE SEQUENCE [LARGE SCALE GENOMIC DNA]</scope>
    <source>
        <strain evidence="1 2">2023EL-01226</strain>
    </source>
</reference>
<comment type="caution">
    <text evidence="1">The sequence shown here is derived from an EMBL/GenBank/DDBJ whole genome shotgun (WGS) entry which is preliminary data.</text>
</comment>
<name>A0ABU5M4X8_RAOPL</name>
<dbReference type="Proteomes" id="UP001293169">
    <property type="component" value="Unassembled WGS sequence"/>
</dbReference>
<dbReference type="RefSeq" id="WP_318327547.1">
    <property type="nucleotide sequence ID" value="NZ_JAUBKU010000039.1"/>
</dbReference>
<proteinExistence type="predicted"/>
<evidence type="ECO:0000313" key="1">
    <source>
        <dbReference type="EMBL" id="MDZ7467116.1"/>
    </source>
</evidence>
<sequence>MAEITPAEQIRLNLLSTLNYDTAAAAKAIEFVQDSPFKYQLFIQQYSRVFTENEPVAKAIKAVQEATEALALFDTGAEQAS</sequence>